<dbReference type="Proteomes" id="UP001079657">
    <property type="component" value="Unassembled WGS sequence"/>
</dbReference>
<dbReference type="Pfam" id="PF00437">
    <property type="entry name" value="T2SSE"/>
    <property type="match status" value="1"/>
</dbReference>
<dbReference type="InterPro" id="IPR006321">
    <property type="entry name" value="PilT/PilU"/>
</dbReference>
<feature type="domain" description="Bacterial type II secretion system protein E" evidence="2">
    <location>
        <begin position="192"/>
        <end position="206"/>
    </location>
</feature>
<dbReference type="InterPro" id="IPR001482">
    <property type="entry name" value="T2SS/T4SS_dom"/>
</dbReference>
<evidence type="ECO:0000313" key="3">
    <source>
        <dbReference type="EMBL" id="MCY6372329.1"/>
    </source>
</evidence>
<dbReference type="EMBL" id="JAPQES010000007">
    <property type="protein sequence ID" value="MCY6372329.1"/>
    <property type="molecule type" value="Genomic_DNA"/>
</dbReference>
<organism evidence="3 4">
    <name type="scientific">Clostridium ganghwense</name>
    <dbReference type="NCBI Taxonomy" id="312089"/>
    <lineage>
        <taxon>Bacteria</taxon>
        <taxon>Bacillati</taxon>
        <taxon>Bacillota</taxon>
        <taxon>Clostridia</taxon>
        <taxon>Eubacteriales</taxon>
        <taxon>Clostridiaceae</taxon>
        <taxon>Clostridium</taxon>
    </lineage>
</organism>
<dbReference type="PROSITE" id="PS00662">
    <property type="entry name" value="T2SP_E"/>
    <property type="match status" value="1"/>
</dbReference>
<proteinExistence type="inferred from homology"/>
<dbReference type="Gene3D" id="3.40.50.300">
    <property type="entry name" value="P-loop containing nucleotide triphosphate hydrolases"/>
    <property type="match status" value="1"/>
</dbReference>
<reference evidence="3" key="1">
    <citation type="submission" date="2022-12" db="EMBL/GenBank/DDBJ databases">
        <authorList>
            <person name="Wang J."/>
        </authorList>
    </citation>
    <scope>NUCLEOTIDE SEQUENCE</scope>
    <source>
        <strain evidence="3">HY-42-06</strain>
    </source>
</reference>
<comment type="caution">
    <text evidence="3">The sequence shown here is derived from an EMBL/GenBank/DDBJ whole genome shotgun (WGS) entry which is preliminary data.</text>
</comment>
<dbReference type="SUPFAM" id="SSF52540">
    <property type="entry name" value="P-loop containing nucleoside triphosphate hydrolases"/>
    <property type="match status" value="1"/>
</dbReference>
<dbReference type="InterPro" id="IPR050921">
    <property type="entry name" value="T4SS_GSP_E_ATPase"/>
</dbReference>
<evidence type="ECO:0000313" key="4">
    <source>
        <dbReference type="Proteomes" id="UP001079657"/>
    </source>
</evidence>
<dbReference type="PANTHER" id="PTHR30486">
    <property type="entry name" value="TWITCHING MOTILITY PROTEIN PILT"/>
    <property type="match status" value="1"/>
</dbReference>
<gene>
    <name evidence="3" type="ORF">OXH55_16990</name>
</gene>
<dbReference type="NCBIfam" id="TIGR01420">
    <property type="entry name" value="pilT_fam"/>
    <property type="match status" value="1"/>
</dbReference>
<dbReference type="SMART" id="SM00382">
    <property type="entry name" value="AAA"/>
    <property type="match status" value="1"/>
</dbReference>
<name>A0ABT4CWR4_9CLOT</name>
<dbReference type="InterPro" id="IPR003593">
    <property type="entry name" value="AAA+_ATPase"/>
</dbReference>
<keyword evidence="4" id="KW-1185">Reference proteome</keyword>
<dbReference type="CDD" id="cd01131">
    <property type="entry name" value="PilT"/>
    <property type="match status" value="1"/>
</dbReference>
<evidence type="ECO:0000256" key="1">
    <source>
        <dbReference type="ARBA" id="ARBA00006611"/>
    </source>
</evidence>
<protein>
    <submittedName>
        <fullName evidence="3">Type IV pilus twitching motility protein PilT</fullName>
    </submittedName>
</protein>
<sequence length="350" mass="38770">MTLNELLEKTVNENASDLHLTVGISPIIRVNGELIRIGDKKLTSTDTERYVKEILGDMYDEYENRGEIDTSLSLPGIGRFRVNAYKQRGSHAIAIRVVALRIPNLSELKMPPVVKELTNKQRGLILVTGPTGSGKSTTLAAMINEINATRAAHIITLEDPVEYMHKHNKSIINQREIGKDTLSYQAALRAALREDPDVVLVGEMRDLETISIAITAAETGHLVLSTVHTIGAAKTIDRIIDVFPPYQQQQIKIQLAAVLEGIISQQLIPKIDGKGRAAALEIMVLNSAIQNLIREGKTHQIQSSIQTGSKYGMKTMDMSLVDLYRRGLISYENALTASIDRNMIKRMIEL</sequence>
<evidence type="ECO:0000259" key="2">
    <source>
        <dbReference type="PROSITE" id="PS00662"/>
    </source>
</evidence>
<comment type="similarity">
    <text evidence="1">Belongs to the GSP E family.</text>
</comment>
<dbReference type="Gene3D" id="3.30.450.90">
    <property type="match status" value="1"/>
</dbReference>
<dbReference type="InterPro" id="IPR027417">
    <property type="entry name" value="P-loop_NTPase"/>
</dbReference>
<accession>A0ABT4CWR4</accession>